<feature type="region of interest" description="Disordered" evidence="7">
    <location>
        <begin position="357"/>
        <end position="405"/>
    </location>
</feature>
<dbReference type="InterPro" id="IPR003661">
    <property type="entry name" value="HisK_dim/P_dom"/>
</dbReference>
<dbReference type="PRINTS" id="PR00344">
    <property type="entry name" value="BCTRLSENSOR"/>
</dbReference>
<comment type="catalytic activity">
    <reaction evidence="1">
        <text>ATP + protein L-histidine = ADP + protein N-phospho-L-histidine.</text>
        <dbReference type="EC" id="2.7.13.3"/>
    </reaction>
</comment>
<dbReference type="InterPro" id="IPR001789">
    <property type="entry name" value="Sig_transdc_resp-reg_receiver"/>
</dbReference>
<dbReference type="SMART" id="SM00448">
    <property type="entry name" value="REC"/>
    <property type="match status" value="1"/>
</dbReference>
<evidence type="ECO:0000256" key="6">
    <source>
        <dbReference type="PROSITE-ProRule" id="PRU00169"/>
    </source>
</evidence>
<dbReference type="SMART" id="SM00388">
    <property type="entry name" value="HisKA"/>
    <property type="match status" value="1"/>
</dbReference>
<evidence type="ECO:0000256" key="3">
    <source>
        <dbReference type="ARBA" id="ARBA00022553"/>
    </source>
</evidence>
<dbReference type="PANTHER" id="PTHR43047:SF72">
    <property type="entry name" value="OSMOSENSING HISTIDINE PROTEIN KINASE SLN1"/>
    <property type="match status" value="1"/>
</dbReference>
<dbReference type="PANTHER" id="PTHR43047">
    <property type="entry name" value="TWO-COMPONENT HISTIDINE PROTEIN KINASE"/>
    <property type="match status" value="1"/>
</dbReference>
<dbReference type="EMBL" id="JBAWTH010000021">
    <property type="protein sequence ID" value="KAL2287134.1"/>
    <property type="molecule type" value="Genomic_DNA"/>
</dbReference>
<dbReference type="SUPFAM" id="SSF52172">
    <property type="entry name" value="CheY-like"/>
    <property type="match status" value="1"/>
</dbReference>
<dbReference type="SUPFAM" id="SSF55781">
    <property type="entry name" value="GAF domain-like"/>
    <property type="match status" value="1"/>
</dbReference>
<dbReference type="InterPro" id="IPR004358">
    <property type="entry name" value="Sig_transdc_His_kin-like_C"/>
</dbReference>
<evidence type="ECO:0000313" key="11">
    <source>
        <dbReference type="Proteomes" id="UP001600888"/>
    </source>
</evidence>
<dbReference type="Gene3D" id="3.40.50.2300">
    <property type="match status" value="1"/>
</dbReference>
<dbReference type="InterPro" id="IPR036097">
    <property type="entry name" value="HisK_dim/P_sf"/>
</dbReference>
<protein>
    <recommendedName>
        <fullName evidence="2">histidine kinase</fullName>
        <ecNumber evidence="2">2.7.13.3</ecNumber>
    </recommendedName>
</protein>
<evidence type="ECO:0000256" key="5">
    <source>
        <dbReference type="ARBA" id="ARBA00022777"/>
    </source>
</evidence>
<dbReference type="CDD" id="cd00082">
    <property type="entry name" value="HisKA"/>
    <property type="match status" value="1"/>
</dbReference>
<keyword evidence="11" id="KW-1185">Reference proteome</keyword>
<evidence type="ECO:0000313" key="10">
    <source>
        <dbReference type="EMBL" id="KAL2287134.1"/>
    </source>
</evidence>
<feature type="region of interest" description="Disordered" evidence="7">
    <location>
        <begin position="294"/>
        <end position="327"/>
    </location>
</feature>
<dbReference type="PROSITE" id="PS50110">
    <property type="entry name" value="RESPONSE_REGULATORY"/>
    <property type="match status" value="1"/>
</dbReference>
<feature type="region of interest" description="Disordered" evidence="7">
    <location>
        <begin position="1071"/>
        <end position="1160"/>
    </location>
</feature>
<comment type="caution">
    <text evidence="10">The sequence shown here is derived from an EMBL/GenBank/DDBJ whole genome shotgun (WGS) entry which is preliminary data.</text>
</comment>
<dbReference type="InterPro" id="IPR003018">
    <property type="entry name" value="GAF"/>
</dbReference>
<dbReference type="InterPro" id="IPR011006">
    <property type="entry name" value="CheY-like_superfamily"/>
</dbReference>
<evidence type="ECO:0000256" key="2">
    <source>
        <dbReference type="ARBA" id="ARBA00012438"/>
    </source>
</evidence>
<dbReference type="Gene3D" id="1.10.287.130">
    <property type="match status" value="1"/>
</dbReference>
<evidence type="ECO:0000259" key="9">
    <source>
        <dbReference type="PROSITE" id="PS50110"/>
    </source>
</evidence>
<gene>
    <name evidence="10" type="ORF">FJTKL_06135</name>
</gene>
<feature type="domain" description="Histidine kinase" evidence="8">
    <location>
        <begin position="581"/>
        <end position="859"/>
    </location>
</feature>
<feature type="domain" description="Response regulatory" evidence="9">
    <location>
        <begin position="1173"/>
        <end position="1322"/>
    </location>
</feature>
<keyword evidence="4" id="KW-0808">Transferase</keyword>
<dbReference type="EC" id="2.7.13.3" evidence="2"/>
<feature type="modified residue" description="4-aspartylphosphate" evidence="6">
    <location>
        <position position="1251"/>
    </location>
</feature>
<dbReference type="Pfam" id="PF02518">
    <property type="entry name" value="HATPase_c"/>
    <property type="match status" value="1"/>
</dbReference>
<feature type="compositionally biased region" description="Low complexity" evidence="7">
    <location>
        <begin position="1217"/>
        <end position="1231"/>
    </location>
</feature>
<dbReference type="Proteomes" id="UP001600888">
    <property type="component" value="Unassembled WGS sequence"/>
</dbReference>
<accession>A0ABR4EXE9</accession>
<evidence type="ECO:0000256" key="1">
    <source>
        <dbReference type="ARBA" id="ARBA00000085"/>
    </source>
</evidence>
<dbReference type="InterPro" id="IPR003594">
    <property type="entry name" value="HATPase_dom"/>
</dbReference>
<feature type="compositionally biased region" description="Basic and acidic residues" evidence="7">
    <location>
        <begin position="391"/>
        <end position="403"/>
    </location>
</feature>
<feature type="region of interest" description="Disordered" evidence="7">
    <location>
        <begin position="1217"/>
        <end position="1237"/>
    </location>
</feature>
<proteinExistence type="predicted"/>
<dbReference type="SUPFAM" id="SSF55874">
    <property type="entry name" value="ATPase domain of HSP90 chaperone/DNA topoisomerase II/histidine kinase"/>
    <property type="match status" value="1"/>
</dbReference>
<dbReference type="InterPro" id="IPR036890">
    <property type="entry name" value="HATPase_C_sf"/>
</dbReference>
<dbReference type="Pfam" id="PF00072">
    <property type="entry name" value="Response_reg"/>
    <property type="match status" value="1"/>
</dbReference>
<dbReference type="Pfam" id="PF01590">
    <property type="entry name" value="GAF"/>
    <property type="match status" value="1"/>
</dbReference>
<evidence type="ECO:0000256" key="7">
    <source>
        <dbReference type="SAM" id="MobiDB-lite"/>
    </source>
</evidence>
<name>A0ABR4EXE9_9PEZI</name>
<organism evidence="10 11">
    <name type="scientific">Diaporthe vaccinii</name>
    <dbReference type="NCBI Taxonomy" id="105482"/>
    <lineage>
        <taxon>Eukaryota</taxon>
        <taxon>Fungi</taxon>
        <taxon>Dikarya</taxon>
        <taxon>Ascomycota</taxon>
        <taxon>Pezizomycotina</taxon>
        <taxon>Sordariomycetes</taxon>
        <taxon>Sordariomycetidae</taxon>
        <taxon>Diaporthales</taxon>
        <taxon>Diaporthaceae</taxon>
        <taxon>Diaporthe</taxon>
        <taxon>Diaporthe eres species complex</taxon>
    </lineage>
</organism>
<dbReference type="Pfam" id="PF00512">
    <property type="entry name" value="HisKA"/>
    <property type="match status" value="1"/>
</dbReference>
<evidence type="ECO:0000256" key="4">
    <source>
        <dbReference type="ARBA" id="ARBA00022679"/>
    </source>
</evidence>
<reference evidence="10 11" key="1">
    <citation type="submission" date="2024-03" db="EMBL/GenBank/DDBJ databases">
        <title>A high-quality draft genome sequence of Diaporthe vaccinii, a causative agent of upright dieback and viscid rot disease in cranberry plants.</title>
        <authorList>
            <person name="Sarrasin M."/>
            <person name="Lang B.F."/>
            <person name="Burger G."/>
        </authorList>
    </citation>
    <scope>NUCLEOTIDE SEQUENCE [LARGE SCALE GENOMIC DNA]</scope>
    <source>
        <strain evidence="10 11">IS7</strain>
    </source>
</reference>
<sequence length="1324" mass="144296">MRPEAARERDLHRYYKPWKDAQNSLVDVKEDDRGENAWGLTYEGYRPKASGDKALTAFAQLAALRLGVRRSMISLIDSTQQYILTEATRTLSLLSDQRHMPGDEVWLGNTIIKRGDAVCHHSFKSKYTATDADGRTYTAEALVVPDMRLDDRFKDREYVVRKPGVLFYAGVPIKTKAGHRIGVYAVSNEVPRFGLSVDELIFMEDVAATIMEHLELAKDRDALMNGSRMVRGLADFIEGIPIAGDEPEIVNTSTSTMPINTSLEDQKASPVVSAVMRKQTQNAKKMLDDLDELTASGGKDVKPAEPSSPKESTKASSKSNGDDDPNRILQRATHIIRKSTGADGVIFFNTSSRTFQGLGRLPTDHADASSGITSGSDRQSDSTLHRRPRNRRMDSGESVDDLRGKRRYPTCEVMGLSVSQHEQYGRLEAKDFQFPEDNMERYLKNFPHGKFFSFTDTGSGISSGDELSAEDKPQSAMVDPGVDSAATRNEKSGRNKKERFIPSELLKVLPGIRSLIFLPLWDFTEGKYLAGGFIWTSTAGRLMNPDNELPYLKAFGNSIMSEISRAKAQKSDLAKTTFIASISHELRSPLHGILGSVEFLHETAVSAYQAGLFTSIETCGRTLLDTIDHVLDYAKINKLRKGNSTRKRGHYSKSGHRRETVGSIVGLTADFDLAALVEEVVDAVTAGHAFRRTHHGTIHDHQASGGGLAIASTTDTSLGVQSPALPEIDPVVILDIKPRHSWFVRTQPGALRRIVMNLLGNALKYTDSGFVGVSLQVESETESSTRIRLRFVDSGKGMSVEFQRTRLFSPFSQEDPFASGTGLGLSIVRQIVDALDGSISVSSTQNLGTEVDVVLTLPTVEKMPEHDPFDKDFAKASRLCIVDPCDLATEAGIELRESDYRGLDHLEDTLRSNSEEWFGMHVEKRTEQALDWSENVPGASACDYMLFPLPPTSKDALLKWHSNRDTSKGPTHVIILCSNTAQASEFRASIAGPLLEQGIQAVPVTQPLGPRKFASVMHKFGKEQKQALDINFAIAEQKQRIVIARQDSDPEAIRRERDMLLEAAKARIAEDEARAAGKAPPQSLPPNGTQLPERPGPGVLVGGDGEADRGNEASSESLALAKQPAGAAAQHMTLSRSRAASASRSISAPPDRSLPLSNGAVNGADQTAAARPYVLLVDDNEINLQLLVMFMKKQNLSYATASNGLIALEKYEAACGSAPTSPSSSSGGTTPKTRYPNGLRASQPFTHILMDLSMPVMDGLTSTRKIRALEVERGVKPAATIIALTGLASAEAQDDALLAGINKFLVKPVKFGELKGLLKGGSGK</sequence>
<dbReference type="InterPro" id="IPR029016">
    <property type="entry name" value="GAF-like_dom_sf"/>
</dbReference>
<keyword evidence="5" id="KW-0418">Kinase</keyword>
<keyword evidence="3 6" id="KW-0597">Phosphoprotein</keyword>
<dbReference type="Gene3D" id="3.30.565.10">
    <property type="entry name" value="Histidine kinase-like ATPase, C-terminal domain"/>
    <property type="match status" value="1"/>
</dbReference>
<evidence type="ECO:0000259" key="8">
    <source>
        <dbReference type="PROSITE" id="PS50109"/>
    </source>
</evidence>
<feature type="compositionally biased region" description="Low complexity" evidence="7">
    <location>
        <begin position="1118"/>
        <end position="1153"/>
    </location>
</feature>
<dbReference type="SUPFAM" id="SSF47384">
    <property type="entry name" value="Homodimeric domain of signal transducing histidine kinase"/>
    <property type="match status" value="1"/>
</dbReference>
<dbReference type="InterPro" id="IPR005467">
    <property type="entry name" value="His_kinase_dom"/>
</dbReference>
<dbReference type="Gene3D" id="3.30.450.40">
    <property type="match status" value="1"/>
</dbReference>
<dbReference type="SMART" id="SM00387">
    <property type="entry name" value="HATPase_c"/>
    <property type="match status" value="1"/>
</dbReference>
<dbReference type="CDD" id="cd17546">
    <property type="entry name" value="REC_hyHK_CKI1_RcsC-like"/>
    <property type="match status" value="1"/>
</dbReference>
<feature type="region of interest" description="Disordered" evidence="7">
    <location>
        <begin position="462"/>
        <end position="494"/>
    </location>
</feature>
<dbReference type="PROSITE" id="PS50109">
    <property type="entry name" value="HIS_KIN"/>
    <property type="match status" value="1"/>
</dbReference>